<keyword evidence="3" id="KW-1185">Reference proteome</keyword>
<dbReference type="InterPro" id="IPR046561">
    <property type="entry name" value="DUF6716"/>
</dbReference>
<dbReference type="RefSeq" id="WP_310520912.1">
    <property type="nucleotide sequence ID" value="NZ_BAABBS010000001.1"/>
</dbReference>
<dbReference type="Proteomes" id="UP001260072">
    <property type="component" value="Unassembled WGS sequence"/>
</dbReference>
<name>A0ABU1FMD0_9MICO</name>
<organism evidence="2 3">
    <name type="scientific">Agromyces indicus</name>
    <dbReference type="NCBI Taxonomy" id="758919"/>
    <lineage>
        <taxon>Bacteria</taxon>
        <taxon>Bacillati</taxon>
        <taxon>Actinomycetota</taxon>
        <taxon>Actinomycetes</taxon>
        <taxon>Micrococcales</taxon>
        <taxon>Microbacteriaceae</taxon>
        <taxon>Agromyces</taxon>
    </lineage>
</organism>
<gene>
    <name evidence="2" type="ORF">RH861_10285</name>
</gene>
<feature type="compositionally biased region" description="Basic and acidic residues" evidence="1">
    <location>
        <begin position="453"/>
        <end position="464"/>
    </location>
</feature>
<proteinExistence type="predicted"/>
<feature type="compositionally biased region" description="Low complexity" evidence="1">
    <location>
        <begin position="441"/>
        <end position="452"/>
    </location>
</feature>
<dbReference type="SUPFAM" id="SSF53756">
    <property type="entry name" value="UDP-Glycosyltransferase/glycogen phosphorylase"/>
    <property type="match status" value="1"/>
</dbReference>
<feature type="region of interest" description="Disordered" evidence="1">
    <location>
        <begin position="433"/>
        <end position="464"/>
    </location>
</feature>
<reference evidence="3" key="1">
    <citation type="submission" date="2023-07" db="EMBL/GenBank/DDBJ databases">
        <title>Description of three actinobacteria isolated from air of manufacturing shop in a pharmaceutical factory.</title>
        <authorList>
            <person name="Zhang D.-F."/>
        </authorList>
    </citation>
    <scope>NUCLEOTIDE SEQUENCE [LARGE SCALE GENOMIC DNA]</scope>
    <source>
        <strain evidence="3">CCTCC AB 2011122</strain>
    </source>
</reference>
<sequence>MTDAATRDARGGRRLLVVADSDSYVKWGAALASTLPSGWRTRLVVIASPVQPSPRQLADALAGTAFTTEAAHARHLDDLDAELDAFDPHAVLLSLRGPFVRVVAPRLNARPNRPVLLSGFPGLTIPAVPKAVVYREQTDLVVLHSRREVRDFEANAWALGVDRMFGLANLPFLATDDREAPGRERTDLVFAAQAKVPTERADRVKLLAALAELARRRPEHRVVVKVRARAGEAQTHAEEHDYADLLADLDRVPANLVVEDGPMAAHLARAAALVTVSSTAALEAIALDLPVLLLDDFGVSPAMINTVFEGAGVFGSTTDLVAGRFRYADAAWLADNYFHEPHESDWARRLTALVEAREIVPLPPLERRHDLWGGALRAAFERRRMLGAFDRSLAGTLAWGIGVPVRAVVRRVRRARRALRRWTATDAARVAEPLAPVRPEAAASAATATAPPSRDETVGAGSRD</sequence>
<dbReference type="Pfam" id="PF20471">
    <property type="entry name" value="DUF6716"/>
    <property type="match status" value="1"/>
</dbReference>
<evidence type="ECO:0000313" key="3">
    <source>
        <dbReference type="Proteomes" id="UP001260072"/>
    </source>
</evidence>
<comment type="caution">
    <text evidence="2">The sequence shown here is derived from an EMBL/GenBank/DDBJ whole genome shotgun (WGS) entry which is preliminary data.</text>
</comment>
<accession>A0ABU1FMD0</accession>
<protein>
    <submittedName>
        <fullName evidence="2">Uncharacterized protein</fullName>
    </submittedName>
</protein>
<evidence type="ECO:0000313" key="2">
    <source>
        <dbReference type="EMBL" id="MDR5692445.1"/>
    </source>
</evidence>
<evidence type="ECO:0000256" key="1">
    <source>
        <dbReference type="SAM" id="MobiDB-lite"/>
    </source>
</evidence>
<dbReference type="EMBL" id="JAVKGS010000003">
    <property type="protein sequence ID" value="MDR5692445.1"/>
    <property type="molecule type" value="Genomic_DNA"/>
</dbReference>